<name>A0ABU6VSC8_9FABA</name>
<evidence type="ECO:0000313" key="1">
    <source>
        <dbReference type="EMBL" id="MED6176535.1"/>
    </source>
</evidence>
<gene>
    <name evidence="1" type="ORF">PIB30_089206</name>
</gene>
<organism evidence="1 2">
    <name type="scientific">Stylosanthes scabra</name>
    <dbReference type="NCBI Taxonomy" id="79078"/>
    <lineage>
        <taxon>Eukaryota</taxon>
        <taxon>Viridiplantae</taxon>
        <taxon>Streptophyta</taxon>
        <taxon>Embryophyta</taxon>
        <taxon>Tracheophyta</taxon>
        <taxon>Spermatophyta</taxon>
        <taxon>Magnoliopsida</taxon>
        <taxon>eudicotyledons</taxon>
        <taxon>Gunneridae</taxon>
        <taxon>Pentapetalae</taxon>
        <taxon>rosids</taxon>
        <taxon>fabids</taxon>
        <taxon>Fabales</taxon>
        <taxon>Fabaceae</taxon>
        <taxon>Papilionoideae</taxon>
        <taxon>50 kb inversion clade</taxon>
        <taxon>dalbergioids sensu lato</taxon>
        <taxon>Dalbergieae</taxon>
        <taxon>Pterocarpus clade</taxon>
        <taxon>Stylosanthes</taxon>
    </lineage>
</organism>
<sequence length="180" mass="20477">MSENTQAKDSSGKTRSSNNVATTRVSFRDKLVGDFTAKALGYADSLTGEKMALIDSNTDDDITNVSFILEARNALCDPYNEVVVVKLLGKHIGYTSLIHKLRGVWRIKETMKKQRSEDNLKKEEELKNQANFKDGYRYPATWYRYLRDRTHKLKGMSRLVNQATLEVTFELGAFQVSNVT</sequence>
<evidence type="ECO:0000313" key="2">
    <source>
        <dbReference type="Proteomes" id="UP001341840"/>
    </source>
</evidence>
<reference evidence="1 2" key="1">
    <citation type="journal article" date="2023" name="Plants (Basel)">
        <title>Bridging the Gap: Combining Genomics and Transcriptomics Approaches to Understand Stylosanthes scabra, an Orphan Legume from the Brazilian Caatinga.</title>
        <authorList>
            <person name="Ferreira-Neto J.R.C."/>
            <person name="da Silva M.D."/>
            <person name="Binneck E."/>
            <person name="de Melo N.F."/>
            <person name="da Silva R.H."/>
            <person name="de Melo A.L.T.M."/>
            <person name="Pandolfi V."/>
            <person name="Bustamante F.O."/>
            <person name="Brasileiro-Vidal A.C."/>
            <person name="Benko-Iseppon A.M."/>
        </authorList>
    </citation>
    <scope>NUCLEOTIDE SEQUENCE [LARGE SCALE GENOMIC DNA]</scope>
    <source>
        <tissue evidence="1">Leaves</tissue>
    </source>
</reference>
<proteinExistence type="predicted"/>
<dbReference type="EMBL" id="JASCZI010152691">
    <property type="protein sequence ID" value="MED6176535.1"/>
    <property type="molecule type" value="Genomic_DNA"/>
</dbReference>
<keyword evidence="2" id="KW-1185">Reference proteome</keyword>
<accession>A0ABU6VSC8</accession>
<comment type="caution">
    <text evidence="1">The sequence shown here is derived from an EMBL/GenBank/DDBJ whole genome shotgun (WGS) entry which is preliminary data.</text>
</comment>
<protein>
    <submittedName>
        <fullName evidence="1">Uncharacterized protein</fullName>
    </submittedName>
</protein>
<dbReference type="Proteomes" id="UP001341840">
    <property type="component" value="Unassembled WGS sequence"/>
</dbReference>